<dbReference type="Gene3D" id="3.40.50.300">
    <property type="entry name" value="P-loop containing nucleotide triphosphate hydrolases"/>
    <property type="match status" value="1"/>
</dbReference>
<feature type="region of interest" description="Disordered" evidence="3">
    <location>
        <begin position="1"/>
        <end position="50"/>
    </location>
</feature>
<dbReference type="PANTHER" id="PTHR47978">
    <property type="match status" value="1"/>
</dbReference>
<feature type="region of interest" description="Disordered" evidence="3">
    <location>
        <begin position="247"/>
        <end position="302"/>
    </location>
</feature>
<dbReference type="Proteomes" id="UP000215902">
    <property type="component" value="Unassembled WGS sequence"/>
</dbReference>
<dbReference type="Pfam" id="PF00071">
    <property type="entry name" value="Ras"/>
    <property type="match status" value="1"/>
</dbReference>
<keyword evidence="5" id="KW-1185">Reference proteome</keyword>
<dbReference type="GO" id="GO:0005525">
    <property type="term" value="F:GTP binding"/>
    <property type="evidence" value="ECO:0007669"/>
    <property type="project" value="InterPro"/>
</dbReference>
<name>A0A267E2E8_9PLAT</name>
<accession>A0A267E2E8</accession>
<keyword evidence="2" id="KW-0547">Nucleotide-binding</keyword>
<dbReference type="GO" id="GO:0003924">
    <property type="term" value="F:GTPase activity"/>
    <property type="evidence" value="ECO:0007669"/>
    <property type="project" value="InterPro"/>
</dbReference>
<feature type="compositionally biased region" description="Low complexity" evidence="3">
    <location>
        <begin position="13"/>
        <end position="26"/>
    </location>
</feature>
<dbReference type="SMART" id="SM00175">
    <property type="entry name" value="RAB"/>
    <property type="match status" value="1"/>
</dbReference>
<dbReference type="InterPro" id="IPR027417">
    <property type="entry name" value="P-loop_NTPase"/>
</dbReference>
<dbReference type="AlphaFoldDB" id="A0A267E2E8"/>
<dbReference type="PROSITE" id="PS51419">
    <property type="entry name" value="RAB"/>
    <property type="match status" value="1"/>
</dbReference>
<gene>
    <name evidence="4" type="ORF">BOX15_Mlig032775g1</name>
</gene>
<evidence type="ECO:0000313" key="5">
    <source>
        <dbReference type="Proteomes" id="UP000215902"/>
    </source>
</evidence>
<protein>
    <submittedName>
        <fullName evidence="4">Uncharacterized protein</fullName>
    </submittedName>
</protein>
<evidence type="ECO:0000313" key="4">
    <source>
        <dbReference type="EMBL" id="PAA55094.1"/>
    </source>
</evidence>
<dbReference type="EMBL" id="NIVC01002811">
    <property type="protein sequence ID" value="PAA55094.1"/>
    <property type="molecule type" value="Genomic_DNA"/>
</dbReference>
<dbReference type="STRING" id="282301.A0A267E2E8"/>
<dbReference type="SUPFAM" id="SSF52540">
    <property type="entry name" value="P-loop containing nucleoside triphosphate hydrolases"/>
    <property type="match status" value="1"/>
</dbReference>
<reference evidence="4 5" key="1">
    <citation type="submission" date="2017-06" db="EMBL/GenBank/DDBJ databases">
        <title>A platform for efficient transgenesis in Macrostomum lignano, a flatworm model organism for stem cell research.</title>
        <authorList>
            <person name="Berezikov E."/>
        </authorList>
    </citation>
    <scope>NUCLEOTIDE SEQUENCE [LARGE SCALE GENOMIC DNA]</scope>
    <source>
        <strain evidence="4">DV1</strain>
        <tissue evidence="4">Whole organism</tissue>
    </source>
</reference>
<dbReference type="PRINTS" id="PR00449">
    <property type="entry name" value="RASTRNSFRMNG"/>
</dbReference>
<feature type="compositionally biased region" description="Low complexity" evidence="3">
    <location>
        <begin position="261"/>
        <end position="276"/>
    </location>
</feature>
<organism evidence="4 5">
    <name type="scientific">Macrostomum lignano</name>
    <dbReference type="NCBI Taxonomy" id="282301"/>
    <lineage>
        <taxon>Eukaryota</taxon>
        <taxon>Metazoa</taxon>
        <taxon>Spiralia</taxon>
        <taxon>Lophotrochozoa</taxon>
        <taxon>Platyhelminthes</taxon>
        <taxon>Rhabditophora</taxon>
        <taxon>Macrostomorpha</taxon>
        <taxon>Macrostomida</taxon>
        <taxon>Macrostomidae</taxon>
        <taxon>Macrostomum</taxon>
    </lineage>
</organism>
<feature type="compositionally biased region" description="Acidic residues" evidence="3">
    <location>
        <begin position="30"/>
        <end position="41"/>
    </location>
</feature>
<proteinExistence type="inferred from homology"/>
<comment type="caution">
    <text evidence="4">The sequence shown here is derived from an EMBL/GenBank/DDBJ whole genome shotgun (WGS) entry which is preliminary data.</text>
</comment>
<sequence length="318" mass="34053">MPEPDTVEELVMPQQPDEQPDQQQQQTEAASDEETPVEEPLADPAGEPPVQEFQLHSAGSASITQQPLPLPLQPLPPPQEGRNWHFTVAFAGPSRVGKTKLICRFTHSQFSDGYTETLSAAPRSKAVAIGRHHVTFQCWDTPGRATLETGLDRQLRFLHALFIVFDASRDCTHELGRWCALAETCGPPRPMLVLVGNKTDLGQHTATLSAARQLAASAAPIFCLSVLADDENVEVDAMMLEVAKELTERHSRPLGGPRPGPAGELPAGPSPDSSSGCGDGDVEDSGVGKAKGDDGRKSGVGAKVKEALTGWLNRCQCC</sequence>
<evidence type="ECO:0000256" key="3">
    <source>
        <dbReference type="SAM" id="MobiDB-lite"/>
    </source>
</evidence>
<dbReference type="InterPro" id="IPR001806">
    <property type="entry name" value="Small_GTPase"/>
</dbReference>
<comment type="similarity">
    <text evidence="1">Belongs to the small GTPase superfamily. Rab family.</text>
</comment>
<evidence type="ECO:0000256" key="1">
    <source>
        <dbReference type="ARBA" id="ARBA00006270"/>
    </source>
</evidence>
<evidence type="ECO:0000256" key="2">
    <source>
        <dbReference type="ARBA" id="ARBA00022741"/>
    </source>
</evidence>